<proteinExistence type="predicted"/>
<protein>
    <recommendedName>
        <fullName evidence="4">DUF3566 domain-containing protein</fullName>
    </recommendedName>
</protein>
<evidence type="ECO:0008006" key="4">
    <source>
        <dbReference type="Google" id="ProtNLM"/>
    </source>
</evidence>
<comment type="caution">
    <text evidence="2">The sequence shown here is derived from an EMBL/GenBank/DDBJ whole genome shotgun (WGS) entry which is preliminary data.</text>
</comment>
<gene>
    <name evidence="2" type="ORF">P873_09745</name>
</gene>
<dbReference type="RefSeq" id="WP_026815666.1">
    <property type="nucleotide sequence ID" value="NZ_AUFF01000001.1"/>
</dbReference>
<dbReference type="Proteomes" id="UP000029391">
    <property type="component" value="Unassembled WGS sequence"/>
</dbReference>
<keyword evidence="1" id="KW-1133">Transmembrane helix</keyword>
<feature type="transmembrane region" description="Helical" evidence="1">
    <location>
        <begin position="49"/>
        <end position="70"/>
    </location>
</feature>
<keyword evidence="1" id="KW-0472">Membrane</keyword>
<sequence length="101" mass="10014">MVIKRIGVISCAKVMGVLYAGIGLLIGLLYALFALVGGGAMMASGASEAAFGGGVMMGIGVAMVVIAPIVYGLMGFLAGLLTAWLYNLAAGFAGGIEIEVA</sequence>
<dbReference type="STRING" id="1121013.GCA_000426365_00083"/>
<dbReference type="AlphaFoldDB" id="A0A091BZ44"/>
<accession>A0A091BZ44</accession>
<feature type="transmembrane region" description="Helical" evidence="1">
    <location>
        <begin position="76"/>
        <end position="96"/>
    </location>
</feature>
<evidence type="ECO:0000313" key="2">
    <source>
        <dbReference type="EMBL" id="KFN49640.1"/>
    </source>
</evidence>
<dbReference type="eggNOG" id="ENOG5031J35">
    <property type="taxonomic scope" value="Bacteria"/>
</dbReference>
<keyword evidence="3" id="KW-1185">Reference proteome</keyword>
<reference evidence="2 3" key="1">
    <citation type="submission" date="2013-09" db="EMBL/GenBank/DDBJ databases">
        <title>Genome sequencing of Arenimonas composti.</title>
        <authorList>
            <person name="Chen F."/>
            <person name="Wang G."/>
        </authorList>
    </citation>
    <scope>NUCLEOTIDE SEQUENCE [LARGE SCALE GENOMIC DNA]</scope>
    <source>
        <strain evidence="2 3">TR7-09</strain>
    </source>
</reference>
<dbReference type="OrthoDB" id="6058951at2"/>
<evidence type="ECO:0000256" key="1">
    <source>
        <dbReference type="SAM" id="Phobius"/>
    </source>
</evidence>
<feature type="transmembrane region" description="Helical" evidence="1">
    <location>
        <begin position="17"/>
        <end position="37"/>
    </location>
</feature>
<keyword evidence="1" id="KW-0812">Transmembrane</keyword>
<name>A0A091BZ44_9GAMM</name>
<dbReference type="EMBL" id="AWXU01000031">
    <property type="protein sequence ID" value="KFN49640.1"/>
    <property type="molecule type" value="Genomic_DNA"/>
</dbReference>
<evidence type="ECO:0000313" key="3">
    <source>
        <dbReference type="Proteomes" id="UP000029391"/>
    </source>
</evidence>
<organism evidence="2 3">
    <name type="scientific">Arenimonas composti TR7-09 = DSM 18010</name>
    <dbReference type="NCBI Taxonomy" id="1121013"/>
    <lineage>
        <taxon>Bacteria</taxon>
        <taxon>Pseudomonadati</taxon>
        <taxon>Pseudomonadota</taxon>
        <taxon>Gammaproteobacteria</taxon>
        <taxon>Lysobacterales</taxon>
        <taxon>Lysobacteraceae</taxon>
        <taxon>Arenimonas</taxon>
    </lineage>
</organism>